<dbReference type="eggNOG" id="COG0715">
    <property type="taxonomic scope" value="Bacteria"/>
</dbReference>
<dbReference type="SUPFAM" id="SSF53850">
    <property type="entry name" value="Periplasmic binding protein-like II"/>
    <property type="match status" value="1"/>
</dbReference>
<reference evidence="2 3" key="3">
    <citation type="journal article" date="2008" name="BMC Genomics">
        <title>The genome of the versatile nitrogen fixer Azorhizobium caulinodans ORS571.</title>
        <authorList>
            <person name="Lee KB."/>
            <person name="Backer P.D."/>
            <person name="Aono T."/>
            <person name="Liu CT."/>
            <person name="Suzuki S."/>
            <person name="Suzuki T."/>
            <person name="Kaneko T."/>
            <person name="Yamada M."/>
            <person name="Tabata S."/>
            <person name="Kupfer D.M."/>
            <person name="Najar F.Z."/>
            <person name="Wiley G.B."/>
            <person name="Roe B."/>
            <person name="Binnewies T.T."/>
            <person name="Ussery D.W."/>
            <person name="D'Haeze W."/>
            <person name="Herder J.D."/>
            <person name="Gevers D."/>
            <person name="Vereecke D."/>
            <person name="Holsters M."/>
            <person name="Oyaizu H."/>
        </authorList>
    </citation>
    <scope>NUCLEOTIDE SEQUENCE [LARGE SCALE GENOMIC DNA]</scope>
    <source>
        <strain evidence="3">ATCC 43989 / DSM 5975 / JCM 20966 / LMG 6465 / NBRC 14845 / NCIMB 13405 / ORS 571</strain>
    </source>
</reference>
<reference evidence="2 3" key="6">
    <citation type="journal article" date="2011" name="Appl. Environ. Microbiol.">
        <title>Involvement of the azorhizobial chromosome partition gene (parA) in the onset of bacteroid differentiation during Sesbania rostrata stem nodule development.</title>
        <authorList>
            <person name="Liu CT."/>
            <person name="Lee KB."/>
            <person name="Wang YS."/>
            <person name="Peng MH."/>
            <person name="Lee KT."/>
            <person name="Suzuki S."/>
            <person name="Suzuki T."/>
            <person name="Oyaizu H."/>
        </authorList>
    </citation>
    <scope>NUCLEOTIDE SEQUENCE [LARGE SCALE GENOMIC DNA]</scope>
    <source>
        <strain evidence="3">ATCC 43989 / DSM 5975 / JCM 20966 / LMG 6465 / NBRC 14845 / NCIMB 13405 / ORS 571</strain>
    </source>
</reference>
<organism evidence="2 3">
    <name type="scientific">Azorhizobium caulinodans (strain ATCC 43989 / DSM 5975 / JCM 20966 / LMG 6465 / NBRC 14845 / NCIMB 13405 / ORS 571)</name>
    <dbReference type="NCBI Taxonomy" id="438753"/>
    <lineage>
        <taxon>Bacteria</taxon>
        <taxon>Pseudomonadati</taxon>
        <taxon>Pseudomonadota</taxon>
        <taxon>Alphaproteobacteria</taxon>
        <taxon>Hyphomicrobiales</taxon>
        <taxon>Xanthobacteraceae</taxon>
        <taxon>Azorhizobium</taxon>
    </lineage>
</organism>
<gene>
    <name evidence="2" type="ordered locus">AZC_2351</name>
</gene>
<feature type="domain" description="SsuA/THI5-like" evidence="1">
    <location>
        <begin position="61"/>
        <end position="273"/>
    </location>
</feature>
<dbReference type="AlphaFoldDB" id="A8I618"/>
<dbReference type="EMBL" id="AP009384">
    <property type="protein sequence ID" value="BAF88349.1"/>
    <property type="molecule type" value="Genomic_DNA"/>
</dbReference>
<dbReference type="HOGENOM" id="CLU_028871_1_1_5"/>
<dbReference type="PROSITE" id="PS51318">
    <property type="entry name" value="TAT"/>
    <property type="match status" value="1"/>
</dbReference>
<keyword evidence="3" id="KW-1185">Reference proteome</keyword>
<dbReference type="KEGG" id="azc:AZC_2351"/>
<reference evidence="2 3" key="5">
    <citation type="journal article" date="2010" name="Appl. Environ. Microbiol.">
        <title>phrR-like gene praR of Azorhizobium caulinodans ORS571 is essential for symbiosis with Sesbania rostrata and is involved in expression of reb genes.</title>
        <authorList>
            <person name="Akiba N."/>
            <person name="Aono T."/>
            <person name="Toyazaki H."/>
            <person name="Sato S."/>
            <person name="Oyaizu H."/>
        </authorList>
    </citation>
    <scope>NUCLEOTIDE SEQUENCE [LARGE SCALE GENOMIC DNA]</scope>
    <source>
        <strain evidence="3">ATCC 43989 / DSM 5975 / JCM 20966 / LMG 6465 / NBRC 14845 / NCIMB 13405 / ORS 571</strain>
    </source>
</reference>
<reference evidence="2 3" key="1">
    <citation type="journal article" date="2007" name="Appl. Environ. Microbiol.">
        <title>Rhizobial factors required for stem nodule maturation and maintenance in Sesbania rostrata-Azorhizobium caulinodans ORS571 symbiosis.</title>
        <authorList>
            <person name="Suzuki S."/>
            <person name="Aono T."/>
            <person name="Lee KB."/>
            <person name="Suzuki T."/>
            <person name="Liu CT."/>
            <person name="Miwa H."/>
            <person name="Wakao S."/>
            <person name="Iki T."/>
            <person name="Oyaizu H."/>
        </authorList>
    </citation>
    <scope>NUCLEOTIDE SEQUENCE [LARGE SCALE GENOMIC DNA]</scope>
    <source>
        <strain evidence="3">ATCC 43989 / DSM 5975 / JCM 20966 / LMG 6465 / NBRC 14845 / NCIMB 13405 / ORS 571</strain>
    </source>
</reference>
<reference evidence="3" key="2">
    <citation type="submission" date="2007-04" db="EMBL/GenBank/DDBJ databases">
        <title>Complete genome sequence of the nitrogen-fixing bacterium Azorhizobium caulinodans ORS571.</title>
        <authorList>
            <person name="Lee K.B."/>
            <person name="Backer P.D."/>
            <person name="Aono T."/>
            <person name="Liu C.T."/>
            <person name="Suzuki S."/>
            <person name="Suzuki T."/>
            <person name="Kaneko T."/>
            <person name="Yamada M."/>
            <person name="Tabata S."/>
            <person name="Kupfer D.M."/>
            <person name="Najar F.Z."/>
            <person name="Wiley G.B."/>
            <person name="Roe B."/>
            <person name="Binnewies T."/>
            <person name="Ussery D."/>
            <person name="Vereecke D."/>
            <person name="Gevers D."/>
            <person name="Holsters M."/>
            <person name="Oyaizu H."/>
        </authorList>
    </citation>
    <scope>NUCLEOTIDE SEQUENCE [LARGE SCALE GENOMIC DNA]</scope>
    <source>
        <strain evidence="3">ATCC 43989 / DSM 5975 / JCM 20966 / LMG 6465 / NBRC 14845 / NCIMB 13405 / ORS 571</strain>
    </source>
</reference>
<evidence type="ECO:0000313" key="2">
    <source>
        <dbReference type="EMBL" id="BAF88349.1"/>
    </source>
</evidence>
<sequence length="354" mass="37730">MCVMRSPAKKNVREEIMTVVRRTALRCLGAALGASLLAATAIPAAAADKVTLLLNWYVYGEHAPFFYGKAKGLYAAEGIDLDIQEGRGSAVTIQAVAAGTVQFGYADVPTMIRAAAKGAPVVAVGVALQKSPMSVMGFSDKNIRKPEDIKGKIVATTPGDSMSQIWPLFLKQAGLRASDFQVVSGDAQTKLNAVANGRADLLLGYVMDQSMKLKDATGKDVRPIMFADYGIHMVSSGIITNKDLLKSNPDLVRRFMKATTAAFIGAEKDPGAAVDALLADLPKAGKRETLLEGFALTTPLYHTDETKGRPPFQVTDADMTSTVDLLIEYGGLEASAKDNTKSFYTRDYLPAAGN</sequence>
<reference evidence="2 3" key="4">
    <citation type="journal article" date="2009" name="Appl. Environ. Microbiol.">
        <title>Comparative genome-wide transcriptional profiling of Azorhizobium caulinodans ORS571 grown under free-living and symbiotic conditions.</title>
        <authorList>
            <person name="Tsukada S."/>
            <person name="Aono T."/>
            <person name="Akiba N."/>
            <person name="Lee KB."/>
            <person name="Liu CT."/>
            <person name="Toyazaki H."/>
            <person name="Oyaizu H."/>
        </authorList>
    </citation>
    <scope>NUCLEOTIDE SEQUENCE [LARGE SCALE GENOMIC DNA]</scope>
    <source>
        <strain evidence="3">ATCC 43989 / DSM 5975 / JCM 20966 / LMG 6465 / NBRC 14845 / NCIMB 13405 / ORS 571</strain>
    </source>
</reference>
<dbReference type="InterPro" id="IPR015168">
    <property type="entry name" value="SsuA/THI5"/>
</dbReference>
<dbReference type="Gene3D" id="3.40.190.10">
    <property type="entry name" value="Periplasmic binding protein-like II"/>
    <property type="match status" value="2"/>
</dbReference>
<dbReference type="STRING" id="438753.AZC_2351"/>
<dbReference type="GO" id="GO:0009228">
    <property type="term" value="P:thiamine biosynthetic process"/>
    <property type="evidence" value="ECO:0007669"/>
    <property type="project" value="InterPro"/>
</dbReference>
<dbReference type="InterPro" id="IPR006311">
    <property type="entry name" value="TAT_signal"/>
</dbReference>
<dbReference type="PANTHER" id="PTHR31528">
    <property type="entry name" value="4-AMINO-5-HYDROXYMETHYL-2-METHYLPYRIMIDINE PHOSPHATE SYNTHASE THI11-RELATED"/>
    <property type="match status" value="1"/>
</dbReference>
<evidence type="ECO:0000259" key="1">
    <source>
        <dbReference type="Pfam" id="PF09084"/>
    </source>
</evidence>
<evidence type="ECO:0000313" key="3">
    <source>
        <dbReference type="Proteomes" id="UP000000270"/>
    </source>
</evidence>
<dbReference type="Proteomes" id="UP000000270">
    <property type="component" value="Chromosome"/>
</dbReference>
<dbReference type="PANTHER" id="PTHR31528:SF15">
    <property type="entry name" value="RIBOFLAVIN-BINDING PROTEIN RIBY"/>
    <property type="match status" value="1"/>
</dbReference>
<name>A8I618_AZOC5</name>
<dbReference type="Pfam" id="PF09084">
    <property type="entry name" value="NMT1"/>
    <property type="match status" value="1"/>
</dbReference>
<proteinExistence type="predicted"/>
<accession>A8I618</accession>
<protein>
    <submittedName>
        <fullName evidence="2">ABC transporter periplasmic components</fullName>
    </submittedName>
</protein>
<dbReference type="InterPro" id="IPR027939">
    <property type="entry name" value="NMT1/THI5"/>
</dbReference>